<proteinExistence type="predicted"/>
<dbReference type="VEuPathDB" id="FungiDB:CPSG_00038"/>
<reference evidence="2" key="2">
    <citation type="submission" date="2010-03" db="EMBL/GenBank/DDBJ databases">
        <title>The genome sequence of Coccidioides posadasii strain Silveira.</title>
        <authorList>
            <consortium name="The Broad Institute Genome Sequencing Center for Infectious Disease"/>
            <person name="Neafsey D."/>
            <person name="Orbach M."/>
            <person name="Henn M.R."/>
            <person name="Cole G.T."/>
            <person name="Galgiani J."/>
            <person name="Gardner M.J."/>
            <person name="Kirkland T.N."/>
            <person name="Taylor J.W."/>
            <person name="Young S.K."/>
            <person name="Zeng Q."/>
            <person name="Koehrsen M."/>
            <person name="Alvarado L."/>
            <person name="Berlin A."/>
            <person name="Borenstein D."/>
            <person name="Chapman S.B."/>
            <person name="Chen Z."/>
            <person name="Engels R."/>
            <person name="Freedman E."/>
            <person name="Gellesch M."/>
            <person name="Goldberg J."/>
            <person name="Griggs A."/>
            <person name="Gujja S."/>
            <person name="Heilman E."/>
            <person name="Heiman D."/>
            <person name="Howarth C."/>
            <person name="Jen D."/>
            <person name="Larson L."/>
            <person name="Mehta T."/>
            <person name="Neiman D."/>
            <person name="Park D."/>
            <person name="Pearson M."/>
            <person name="Richards J."/>
            <person name="Roberts A."/>
            <person name="Saif S."/>
            <person name="Shea T."/>
            <person name="Shenoy N."/>
            <person name="Sisk P."/>
            <person name="Stolte C."/>
            <person name="Sykes S."/>
            <person name="Walk T."/>
            <person name="White J."/>
            <person name="Yandava C."/>
            <person name="Haas B."/>
            <person name="Nusbaum C."/>
            <person name="Birren B."/>
        </authorList>
    </citation>
    <scope>NUCLEOTIDE SEQUENCE [LARGE SCALE GENOMIC DNA]</scope>
    <source>
        <strain evidence="2">RMSCC 757 / Silveira</strain>
    </source>
</reference>
<evidence type="ECO:0000313" key="2">
    <source>
        <dbReference type="Proteomes" id="UP000002497"/>
    </source>
</evidence>
<dbReference type="Proteomes" id="UP000002497">
    <property type="component" value="Unassembled WGS sequence"/>
</dbReference>
<dbReference type="HOGENOM" id="CLU_2061282_0_0_1"/>
<gene>
    <name evidence="1" type="ORF">CPSG_00038</name>
</gene>
<reference evidence="2" key="1">
    <citation type="journal article" date="2010" name="Genome Res.">
        <title>Population genomic sequencing of Coccidioides fungi reveals recent hybridization and transposon control.</title>
        <authorList>
            <person name="Neafsey D.E."/>
            <person name="Barker B.M."/>
            <person name="Sharpton T.J."/>
            <person name="Stajich J.E."/>
            <person name="Park D.J."/>
            <person name="Whiston E."/>
            <person name="Hung C.-Y."/>
            <person name="McMahan C."/>
            <person name="White J."/>
            <person name="Sykes S."/>
            <person name="Heiman D."/>
            <person name="Young S."/>
            <person name="Zeng Q."/>
            <person name="Abouelleil A."/>
            <person name="Aftuck L."/>
            <person name="Bessette D."/>
            <person name="Brown A."/>
            <person name="FitzGerald M."/>
            <person name="Lui A."/>
            <person name="Macdonald J.P."/>
            <person name="Priest M."/>
            <person name="Orbach M.J."/>
            <person name="Galgiani J.N."/>
            <person name="Kirkland T.N."/>
            <person name="Cole G.T."/>
            <person name="Birren B.W."/>
            <person name="Henn M.R."/>
            <person name="Taylor J.W."/>
            <person name="Rounsley S.D."/>
        </authorList>
    </citation>
    <scope>NUCLEOTIDE SEQUENCE [LARGE SCALE GENOMIC DNA]</scope>
    <source>
        <strain evidence="2">RMSCC 757 / Silveira</strain>
    </source>
</reference>
<dbReference type="AlphaFoldDB" id="E9CTJ4"/>
<name>E9CTJ4_COCPS</name>
<accession>E9CTJ4</accession>
<evidence type="ECO:0000313" key="1">
    <source>
        <dbReference type="EMBL" id="EFW22139.1"/>
    </source>
</evidence>
<organism evidence="2">
    <name type="scientific">Coccidioides posadasii (strain RMSCC 757 / Silveira)</name>
    <name type="common">Valley fever fungus</name>
    <dbReference type="NCBI Taxonomy" id="443226"/>
    <lineage>
        <taxon>Eukaryota</taxon>
        <taxon>Fungi</taxon>
        <taxon>Dikarya</taxon>
        <taxon>Ascomycota</taxon>
        <taxon>Pezizomycotina</taxon>
        <taxon>Eurotiomycetes</taxon>
        <taxon>Eurotiomycetidae</taxon>
        <taxon>Onygenales</taxon>
        <taxon>Onygenaceae</taxon>
        <taxon>Coccidioides</taxon>
    </lineage>
</organism>
<protein>
    <submittedName>
        <fullName evidence="1">Uncharacterized protein</fullName>
    </submittedName>
</protein>
<dbReference type="EMBL" id="GL636486">
    <property type="protein sequence ID" value="EFW22139.1"/>
    <property type="molecule type" value="Genomic_DNA"/>
</dbReference>
<keyword evidence="2" id="KW-1185">Reference proteome</keyword>
<sequence>MHHPAITLKKWTGFCPFTSLCTLTPLDKLRARRATAMQTLQYYFKLSDAVILNAASGIRAMASIYKWHTCPLPSFKYILRVPKIDVCEKMKRASIPTSTVRVPAFRRHPSAETPSQELI</sequence>